<dbReference type="SUPFAM" id="SSF51569">
    <property type="entry name" value="Aldolase"/>
    <property type="match status" value="1"/>
</dbReference>
<comment type="catalytic activity">
    <reaction evidence="10 11">
        <text>D-sedoheptulose 7-phosphate + D-glyceraldehyde 3-phosphate = D-erythrose 4-phosphate + beta-D-fructose 6-phosphate</text>
        <dbReference type="Rhea" id="RHEA:17053"/>
        <dbReference type="ChEBI" id="CHEBI:16897"/>
        <dbReference type="ChEBI" id="CHEBI:57483"/>
        <dbReference type="ChEBI" id="CHEBI:57634"/>
        <dbReference type="ChEBI" id="CHEBI:59776"/>
        <dbReference type="EC" id="2.2.1.2"/>
    </reaction>
</comment>
<dbReference type="PROSITE" id="PS01054">
    <property type="entry name" value="TRANSALDOLASE_1"/>
    <property type="match status" value="1"/>
</dbReference>
<dbReference type="InterPro" id="IPR004732">
    <property type="entry name" value="Transaldolase_2"/>
</dbReference>
<dbReference type="EMBL" id="JADEYR010000016">
    <property type="protein sequence ID" value="MBE9404925.1"/>
    <property type="molecule type" value="Genomic_DNA"/>
</dbReference>
<organism evidence="13 14">
    <name type="scientific">Brachybacterium epidermidis</name>
    <dbReference type="NCBI Taxonomy" id="2781983"/>
    <lineage>
        <taxon>Bacteria</taxon>
        <taxon>Bacillati</taxon>
        <taxon>Actinomycetota</taxon>
        <taxon>Actinomycetes</taxon>
        <taxon>Micrococcales</taxon>
        <taxon>Dermabacteraceae</taxon>
        <taxon>Brachybacterium</taxon>
    </lineage>
</organism>
<keyword evidence="6 11" id="KW-0963">Cytoplasm</keyword>
<dbReference type="PIRSF" id="PIRSF036915">
    <property type="entry name" value="Trnald_Bac_Plnt"/>
    <property type="match status" value="1"/>
</dbReference>
<reference evidence="13 14" key="1">
    <citation type="submission" date="2020-10" db="EMBL/GenBank/DDBJ databases">
        <title>Draft genome and description of Brachybacterium epidermidis sp nov.</title>
        <authorList>
            <person name="Boxberger M."/>
            <person name="La Scola B."/>
        </authorList>
    </citation>
    <scope>NUCLEOTIDE SEQUENCE [LARGE SCALE GENOMIC DNA]</scope>
    <source>
        <strain evidence="13 14">Marseille-Q2903</strain>
    </source>
</reference>
<evidence type="ECO:0000256" key="5">
    <source>
        <dbReference type="ARBA" id="ARBA00013151"/>
    </source>
</evidence>
<keyword evidence="8 11" id="KW-0570">Pentose shunt</keyword>
<comment type="subcellular location">
    <subcellularLocation>
        <location evidence="2 11">Cytoplasm</location>
    </subcellularLocation>
</comment>
<dbReference type="HAMAP" id="MF_00493">
    <property type="entry name" value="Transaldolase_2"/>
    <property type="match status" value="1"/>
</dbReference>
<evidence type="ECO:0000313" key="14">
    <source>
        <dbReference type="Proteomes" id="UP000644727"/>
    </source>
</evidence>
<comment type="function">
    <text evidence="1 11">Transaldolase is important for the balance of metabolites in the pentose-phosphate pathway.</text>
</comment>
<gene>
    <name evidence="11 13" type="primary">tal</name>
    <name evidence="13" type="ORF">IOE58_12280</name>
</gene>
<dbReference type="NCBIfam" id="NF002881">
    <property type="entry name" value="PRK03343.1"/>
    <property type="match status" value="1"/>
</dbReference>
<dbReference type="InterPro" id="IPR018225">
    <property type="entry name" value="Transaldolase_AS"/>
</dbReference>
<keyword evidence="7 11" id="KW-0808">Transferase</keyword>
<keyword evidence="14" id="KW-1185">Reference proteome</keyword>
<dbReference type="CDD" id="cd00955">
    <property type="entry name" value="Transaldolase_like"/>
    <property type="match status" value="1"/>
</dbReference>
<protein>
    <recommendedName>
        <fullName evidence="5 11">Transaldolase</fullName>
        <ecNumber evidence="5 11">2.2.1.2</ecNumber>
    </recommendedName>
</protein>
<evidence type="ECO:0000256" key="6">
    <source>
        <dbReference type="ARBA" id="ARBA00022490"/>
    </source>
</evidence>
<comment type="similarity">
    <text evidence="4 11">Belongs to the transaldolase family. Type 2 subfamily.</text>
</comment>
<feature type="domain" description="Pterin-binding" evidence="12">
    <location>
        <begin position="296"/>
        <end position="373"/>
    </location>
</feature>
<proteinExistence type="inferred from homology"/>
<dbReference type="PROSITE" id="PS50972">
    <property type="entry name" value="PTERIN_BINDING"/>
    <property type="match status" value="1"/>
</dbReference>
<dbReference type="RefSeq" id="WP_193866665.1">
    <property type="nucleotide sequence ID" value="NZ_JADEYR010000016.1"/>
</dbReference>
<dbReference type="GO" id="GO:0004801">
    <property type="term" value="F:transaldolase activity"/>
    <property type="evidence" value="ECO:0007669"/>
    <property type="project" value="UniProtKB-EC"/>
</dbReference>
<dbReference type="EC" id="2.2.1.2" evidence="5 11"/>
<evidence type="ECO:0000256" key="11">
    <source>
        <dbReference type="HAMAP-Rule" id="MF_00493"/>
    </source>
</evidence>
<sequence>MNDQQQNPRTQSLSEAGVSIWLDDLSRQAMTSGDLAELIATRNVVGVTTNPSIFQSAIAGVSVYDEDIARLAGEGKDVEAVVEAVTTDDVRSACDLLQELYESTDGYDGRVSIGVAPRLAHETEATIEQAERLHGIVGRENVMIKIPATEAGLPAITATLAKGISVNVTLIFSVARYLEVIEAYLSGLEQAAENGHDLSRIHSVASFFVSRVDTEIDKRLEDLGGEAAVMRGSAGVANAQAAFGEYLEAFGSERFAALKAKGANVQRPLWASTGVKNPEYPDTLYVDSLVADPCVNTMPGTTLDAVADHSEPGAPLSAESAESAEQVLERIADAGVDLADVFALLEREGVDKFEKSWEELLSTVSATIDDTRG</sequence>
<dbReference type="Proteomes" id="UP000644727">
    <property type="component" value="Unassembled WGS sequence"/>
</dbReference>
<keyword evidence="9 11" id="KW-0704">Schiff base</keyword>
<evidence type="ECO:0000256" key="3">
    <source>
        <dbReference type="ARBA" id="ARBA00004857"/>
    </source>
</evidence>
<dbReference type="NCBIfam" id="TIGR00876">
    <property type="entry name" value="tal_mycobact"/>
    <property type="match status" value="1"/>
</dbReference>
<evidence type="ECO:0000256" key="10">
    <source>
        <dbReference type="ARBA" id="ARBA00048810"/>
    </source>
</evidence>
<accession>A0ABR9W698</accession>
<evidence type="ECO:0000256" key="8">
    <source>
        <dbReference type="ARBA" id="ARBA00023126"/>
    </source>
</evidence>
<comment type="caution">
    <text evidence="13">The sequence shown here is derived from an EMBL/GenBank/DDBJ whole genome shotgun (WGS) entry which is preliminary data.</text>
</comment>
<evidence type="ECO:0000313" key="13">
    <source>
        <dbReference type="EMBL" id="MBE9404925.1"/>
    </source>
</evidence>
<dbReference type="Gene3D" id="3.20.20.70">
    <property type="entry name" value="Aldolase class I"/>
    <property type="match status" value="1"/>
</dbReference>
<dbReference type="PANTHER" id="PTHR10683">
    <property type="entry name" value="TRANSALDOLASE"/>
    <property type="match status" value="1"/>
</dbReference>
<evidence type="ECO:0000256" key="4">
    <source>
        <dbReference type="ARBA" id="ARBA00008426"/>
    </source>
</evidence>
<feature type="active site" description="Schiff-base intermediate with substrate" evidence="11">
    <location>
        <position position="145"/>
    </location>
</feature>
<dbReference type="InterPro" id="IPR013785">
    <property type="entry name" value="Aldolase_TIM"/>
</dbReference>
<dbReference type="PANTHER" id="PTHR10683:SF31">
    <property type="entry name" value="TRANSALDOLASE"/>
    <property type="match status" value="1"/>
</dbReference>
<name>A0ABR9W698_9MICO</name>
<dbReference type="InterPro" id="IPR001585">
    <property type="entry name" value="TAL/FSA"/>
</dbReference>
<dbReference type="InterPro" id="IPR000489">
    <property type="entry name" value="Pterin-binding_dom"/>
</dbReference>
<dbReference type="Pfam" id="PF00923">
    <property type="entry name" value="TAL_FSA"/>
    <property type="match status" value="1"/>
</dbReference>
<evidence type="ECO:0000256" key="7">
    <source>
        <dbReference type="ARBA" id="ARBA00022679"/>
    </source>
</evidence>
<evidence type="ECO:0000256" key="2">
    <source>
        <dbReference type="ARBA" id="ARBA00004496"/>
    </source>
</evidence>
<comment type="pathway">
    <text evidence="3 11">Carbohydrate degradation; pentose phosphate pathway; D-glyceraldehyde 3-phosphate and beta-D-fructose 6-phosphate from D-ribose 5-phosphate and D-xylulose 5-phosphate (non-oxidative stage): step 2/3.</text>
</comment>
<evidence type="ECO:0000256" key="9">
    <source>
        <dbReference type="ARBA" id="ARBA00023270"/>
    </source>
</evidence>
<evidence type="ECO:0000256" key="1">
    <source>
        <dbReference type="ARBA" id="ARBA00003518"/>
    </source>
</evidence>
<evidence type="ECO:0000259" key="12">
    <source>
        <dbReference type="PROSITE" id="PS50972"/>
    </source>
</evidence>